<evidence type="ECO:0000313" key="6">
    <source>
        <dbReference type="Proteomes" id="UP000247698"/>
    </source>
</evidence>
<dbReference type="PANTHER" id="PTHR44846:SF1">
    <property type="entry name" value="MANNOSYL-D-GLYCERATE TRANSPORT_METABOLISM SYSTEM REPRESSOR MNGR-RELATED"/>
    <property type="match status" value="1"/>
</dbReference>
<dbReference type="EMBL" id="QGLG01000002">
    <property type="protein sequence ID" value="PXY85071.1"/>
    <property type="molecule type" value="Genomic_DNA"/>
</dbReference>
<name>A0ABX5N1S5_9LACO</name>
<protein>
    <recommendedName>
        <fullName evidence="4">HTH gntR-type domain-containing protein</fullName>
    </recommendedName>
</protein>
<gene>
    <name evidence="5" type="ORF">DK873_08030</name>
</gene>
<evidence type="ECO:0000256" key="3">
    <source>
        <dbReference type="ARBA" id="ARBA00023163"/>
    </source>
</evidence>
<keyword evidence="6" id="KW-1185">Reference proteome</keyword>
<dbReference type="InterPro" id="IPR011663">
    <property type="entry name" value="UTRA"/>
</dbReference>
<dbReference type="PRINTS" id="PR00035">
    <property type="entry name" value="HTHGNTR"/>
</dbReference>
<keyword evidence="1" id="KW-0805">Transcription regulation</keyword>
<reference evidence="5 6" key="1">
    <citation type="submission" date="2018-05" db="EMBL/GenBank/DDBJ databases">
        <title>Reference genomes for bee gut microbiota database.</title>
        <authorList>
            <person name="Ellegaard K.M."/>
        </authorList>
    </citation>
    <scope>NUCLEOTIDE SEQUENCE [LARGE SCALE GENOMIC DNA]</scope>
    <source>
        <strain evidence="5 6">ESL0184</strain>
    </source>
</reference>
<dbReference type="InterPro" id="IPR036388">
    <property type="entry name" value="WH-like_DNA-bd_sf"/>
</dbReference>
<sequence length="248" mass="28505">MAILSAIKKEELIAKDIQYQIEQGFIKYEQKLTERTTAKNYSVSRGTARMALKRLEKQGLISRKPAAGYFVNYRKHEPLLNLINSFSNKLDYLNISQHDTKYEILRYKFIDTDKELSEKLKVLLGTKILLITLRSVEKESNGYVVYRIFLPIDNSFSMSSEEMIFNKIKEKLQTVQDADVTLNFCFADKLIAKALHVKVQDPLLSVETTFTTASNQTCLFVEQYSDAQNTVSIMPSQIISEKLGTFNE</sequence>
<evidence type="ECO:0000259" key="4">
    <source>
        <dbReference type="PROSITE" id="PS50949"/>
    </source>
</evidence>
<dbReference type="Proteomes" id="UP000247698">
    <property type="component" value="Unassembled WGS sequence"/>
</dbReference>
<dbReference type="InterPro" id="IPR036390">
    <property type="entry name" value="WH_DNA-bd_sf"/>
</dbReference>
<dbReference type="InterPro" id="IPR000524">
    <property type="entry name" value="Tscrpt_reg_HTH_GntR"/>
</dbReference>
<dbReference type="SMART" id="SM00866">
    <property type="entry name" value="UTRA"/>
    <property type="match status" value="1"/>
</dbReference>
<dbReference type="CDD" id="cd07377">
    <property type="entry name" value="WHTH_GntR"/>
    <property type="match status" value="1"/>
</dbReference>
<evidence type="ECO:0000256" key="2">
    <source>
        <dbReference type="ARBA" id="ARBA00023125"/>
    </source>
</evidence>
<keyword evidence="3" id="KW-0804">Transcription</keyword>
<evidence type="ECO:0000313" key="5">
    <source>
        <dbReference type="EMBL" id="PXY85071.1"/>
    </source>
</evidence>
<dbReference type="InterPro" id="IPR028978">
    <property type="entry name" value="Chorismate_lyase_/UTRA_dom_sf"/>
</dbReference>
<dbReference type="Pfam" id="PF00392">
    <property type="entry name" value="GntR"/>
    <property type="match status" value="1"/>
</dbReference>
<organism evidence="5 6">
    <name type="scientific">Lactobacillus melliventris</name>
    <dbReference type="NCBI Taxonomy" id="1218507"/>
    <lineage>
        <taxon>Bacteria</taxon>
        <taxon>Bacillati</taxon>
        <taxon>Bacillota</taxon>
        <taxon>Bacilli</taxon>
        <taxon>Lactobacillales</taxon>
        <taxon>Lactobacillaceae</taxon>
        <taxon>Lactobacillus</taxon>
    </lineage>
</organism>
<comment type="caution">
    <text evidence="5">The sequence shown here is derived from an EMBL/GenBank/DDBJ whole genome shotgun (WGS) entry which is preliminary data.</text>
</comment>
<dbReference type="PANTHER" id="PTHR44846">
    <property type="entry name" value="MANNOSYL-D-GLYCERATE TRANSPORT/METABOLISM SYSTEM REPRESSOR MNGR-RELATED"/>
    <property type="match status" value="1"/>
</dbReference>
<dbReference type="InterPro" id="IPR050679">
    <property type="entry name" value="Bact_HTH_transcr_reg"/>
</dbReference>
<proteinExistence type="predicted"/>
<dbReference type="SUPFAM" id="SSF46785">
    <property type="entry name" value="Winged helix' DNA-binding domain"/>
    <property type="match status" value="1"/>
</dbReference>
<dbReference type="PROSITE" id="PS50949">
    <property type="entry name" value="HTH_GNTR"/>
    <property type="match status" value="1"/>
</dbReference>
<dbReference type="Gene3D" id="1.10.10.10">
    <property type="entry name" value="Winged helix-like DNA-binding domain superfamily/Winged helix DNA-binding domain"/>
    <property type="match status" value="1"/>
</dbReference>
<dbReference type="SUPFAM" id="SSF64288">
    <property type="entry name" value="Chorismate lyase-like"/>
    <property type="match status" value="1"/>
</dbReference>
<dbReference type="Gene3D" id="3.40.1410.10">
    <property type="entry name" value="Chorismate lyase-like"/>
    <property type="match status" value="1"/>
</dbReference>
<dbReference type="SMART" id="SM00345">
    <property type="entry name" value="HTH_GNTR"/>
    <property type="match status" value="1"/>
</dbReference>
<accession>A0ABX5N1S5</accession>
<evidence type="ECO:0000256" key="1">
    <source>
        <dbReference type="ARBA" id="ARBA00023015"/>
    </source>
</evidence>
<feature type="domain" description="HTH gntR-type" evidence="4">
    <location>
        <begin position="7"/>
        <end position="74"/>
    </location>
</feature>
<keyword evidence="2" id="KW-0238">DNA-binding</keyword>